<organism evidence="2 3">
    <name type="scientific">Flavimobilis marinus</name>
    <dbReference type="NCBI Taxonomy" id="285351"/>
    <lineage>
        <taxon>Bacteria</taxon>
        <taxon>Bacillati</taxon>
        <taxon>Actinomycetota</taxon>
        <taxon>Actinomycetes</taxon>
        <taxon>Micrococcales</taxon>
        <taxon>Jonesiaceae</taxon>
        <taxon>Flavimobilis</taxon>
    </lineage>
</organism>
<name>A0A1I2HKJ6_9MICO</name>
<dbReference type="Proteomes" id="UP000198520">
    <property type="component" value="Unassembled WGS sequence"/>
</dbReference>
<proteinExistence type="predicted"/>
<evidence type="ECO:0000313" key="2">
    <source>
        <dbReference type="EMBL" id="SFF29286.1"/>
    </source>
</evidence>
<dbReference type="STRING" id="285351.SAMN04488035_2356"/>
<keyword evidence="1" id="KW-0812">Transmembrane</keyword>
<dbReference type="AlphaFoldDB" id="A0A1I2HKJ6"/>
<dbReference type="EMBL" id="FONZ01000004">
    <property type="protein sequence ID" value="SFF29286.1"/>
    <property type="molecule type" value="Genomic_DNA"/>
</dbReference>
<evidence type="ECO:0000256" key="1">
    <source>
        <dbReference type="SAM" id="Phobius"/>
    </source>
</evidence>
<keyword evidence="1" id="KW-0472">Membrane</keyword>
<keyword evidence="1" id="KW-1133">Transmembrane helix</keyword>
<dbReference type="RefSeq" id="WP_268248177.1">
    <property type="nucleotide sequence ID" value="NZ_BNAN01000004.1"/>
</dbReference>
<accession>A0A1I2HKJ6</accession>
<keyword evidence="3" id="KW-1185">Reference proteome</keyword>
<feature type="transmembrane region" description="Helical" evidence="1">
    <location>
        <begin position="20"/>
        <end position="39"/>
    </location>
</feature>
<protein>
    <submittedName>
        <fullName evidence="2">Uncharacterized protein</fullName>
    </submittedName>
</protein>
<gene>
    <name evidence="2" type="ORF">SAMN04488035_2356</name>
</gene>
<sequence>MRRYVGDPQARERHTRRVAIIVALSLVATFVLPALAIVLT</sequence>
<reference evidence="3" key="1">
    <citation type="submission" date="2016-10" db="EMBL/GenBank/DDBJ databases">
        <authorList>
            <person name="Varghese N."/>
            <person name="Submissions S."/>
        </authorList>
    </citation>
    <scope>NUCLEOTIDE SEQUENCE [LARGE SCALE GENOMIC DNA]</scope>
    <source>
        <strain evidence="3">DSM 19083</strain>
    </source>
</reference>
<evidence type="ECO:0000313" key="3">
    <source>
        <dbReference type="Proteomes" id="UP000198520"/>
    </source>
</evidence>